<dbReference type="PANTHER" id="PTHR33670:SF14">
    <property type="entry name" value="T20H2.15 PROTEIN"/>
    <property type="match status" value="1"/>
</dbReference>
<dbReference type="Proteomes" id="UP000623129">
    <property type="component" value="Unassembled WGS sequence"/>
</dbReference>
<keyword evidence="3" id="KW-1185">Reference proteome</keyword>
<dbReference type="AlphaFoldDB" id="A0A833QMI4"/>
<protein>
    <submittedName>
        <fullName evidence="2">Uncharacterized protein</fullName>
    </submittedName>
</protein>
<sequence length="175" mass="19274">MDSVLVEKSVNGGVLFRSFSSSLSLDNSFPFINRTLPNCTQPPLLPLPSVNPTWKERGMPIQHHRHKNPRHASTSPRKKELQRDRFLSVPVPVPAQVLPVLEKRNVTILRDAMGEEVVWTGTVYSVSPPPSSVPMPSFVMARGKGNTGKVTEKACGDGGRVDASATNELRRLLKL</sequence>
<evidence type="ECO:0000256" key="1">
    <source>
        <dbReference type="SAM" id="MobiDB-lite"/>
    </source>
</evidence>
<gene>
    <name evidence="2" type="ORF">FCM35_KLT11109</name>
</gene>
<dbReference type="EMBL" id="SWLB01000021">
    <property type="protein sequence ID" value="KAF3324952.1"/>
    <property type="molecule type" value="Genomic_DNA"/>
</dbReference>
<dbReference type="InterPro" id="IPR028322">
    <property type="entry name" value="PNRC-like_rgn"/>
</dbReference>
<accession>A0A833QMI4</accession>
<dbReference type="Pfam" id="PF15365">
    <property type="entry name" value="PNRC"/>
    <property type="match status" value="1"/>
</dbReference>
<name>A0A833QMI4_9POAL</name>
<evidence type="ECO:0000313" key="2">
    <source>
        <dbReference type="EMBL" id="KAF3324952.1"/>
    </source>
</evidence>
<dbReference type="PANTHER" id="PTHR33670">
    <property type="entry name" value="SPLICING FACTOR, PROLINE- AND GLUTAMINE-RICH-LIKE"/>
    <property type="match status" value="1"/>
</dbReference>
<organism evidence="2 3">
    <name type="scientific">Carex littledalei</name>
    <dbReference type="NCBI Taxonomy" id="544730"/>
    <lineage>
        <taxon>Eukaryota</taxon>
        <taxon>Viridiplantae</taxon>
        <taxon>Streptophyta</taxon>
        <taxon>Embryophyta</taxon>
        <taxon>Tracheophyta</taxon>
        <taxon>Spermatophyta</taxon>
        <taxon>Magnoliopsida</taxon>
        <taxon>Liliopsida</taxon>
        <taxon>Poales</taxon>
        <taxon>Cyperaceae</taxon>
        <taxon>Cyperoideae</taxon>
        <taxon>Cariceae</taxon>
        <taxon>Carex</taxon>
        <taxon>Carex subgen. Euthyceras</taxon>
    </lineage>
</organism>
<evidence type="ECO:0000313" key="3">
    <source>
        <dbReference type="Proteomes" id="UP000623129"/>
    </source>
</evidence>
<feature type="region of interest" description="Disordered" evidence="1">
    <location>
        <begin position="60"/>
        <end position="84"/>
    </location>
</feature>
<dbReference type="OrthoDB" id="10647679at2759"/>
<reference evidence="2" key="1">
    <citation type="submission" date="2020-01" db="EMBL/GenBank/DDBJ databases">
        <title>Genome sequence of Kobresia littledalei, the first chromosome-level genome in the family Cyperaceae.</title>
        <authorList>
            <person name="Qu G."/>
        </authorList>
    </citation>
    <scope>NUCLEOTIDE SEQUENCE</scope>
    <source>
        <strain evidence="2">C.B.Clarke</strain>
        <tissue evidence="2">Leaf</tissue>
    </source>
</reference>
<comment type="caution">
    <text evidence="2">The sequence shown here is derived from an EMBL/GenBank/DDBJ whole genome shotgun (WGS) entry which is preliminary data.</text>
</comment>
<proteinExistence type="predicted"/>
<dbReference type="GO" id="GO:0016071">
    <property type="term" value="P:mRNA metabolic process"/>
    <property type="evidence" value="ECO:0007669"/>
    <property type="project" value="UniProtKB-ARBA"/>
</dbReference>